<feature type="non-terminal residue" evidence="1">
    <location>
        <position position="1"/>
    </location>
</feature>
<name>Q9LRF7_CHLVU</name>
<dbReference type="GO" id="GO:0016740">
    <property type="term" value="F:transferase activity"/>
    <property type="evidence" value="ECO:0007669"/>
    <property type="project" value="UniProtKB-KW"/>
</dbReference>
<evidence type="ECO:0000313" key="1">
    <source>
        <dbReference type="EMBL" id="BAA99571.1"/>
    </source>
</evidence>
<accession>Q9LRF7</accession>
<keyword evidence="1" id="KW-0808">Transferase</keyword>
<reference evidence="1" key="1">
    <citation type="journal article" date="2000" name="J. Biosci. Bioeng.">
        <title>Mapping of cDNA clones on contig of Chlorella chromosome I.</title>
        <authorList>
            <person name="Maki S."/>
            <person name="Ohta Y."/>
            <person name="Noutoshi Y."/>
            <person name="Fujie M."/>
            <person name="Usami S."/>
            <person name="Yamada T."/>
        </authorList>
    </citation>
    <scope>NUCLEOTIDE SEQUENCE</scope>
    <source>
        <strain evidence="1">C-169</strain>
    </source>
</reference>
<proteinExistence type="evidence at transcript level"/>
<gene>
    <name evidence="1" type="primary">urf01</name>
</gene>
<sequence>PERGVASQWPLLDPSLFPVRQRRGVCSSKRLLTSVRLSLNAVLKNHQLPIVQGRNSRQAVPLNPTSSGFFVFYEPVVSAKNSFEWSLVFFAIGMLEEYGLAGQCMWQSIKKKQAFYLSQSVRLEL</sequence>
<protein>
    <submittedName>
        <fullName evidence="1">UDP-n-acetylglucosamine enolpyruvyltransferase</fullName>
    </submittedName>
</protein>
<organism evidence="1">
    <name type="scientific">Chlorella vulgaris</name>
    <name type="common">Green alga</name>
    <dbReference type="NCBI Taxonomy" id="3077"/>
    <lineage>
        <taxon>Eukaryota</taxon>
        <taxon>Viridiplantae</taxon>
        <taxon>Chlorophyta</taxon>
        <taxon>core chlorophytes</taxon>
        <taxon>Trebouxiophyceae</taxon>
        <taxon>Chlorellales</taxon>
        <taxon>Chlorellaceae</taxon>
        <taxon>Chlorella clade</taxon>
        <taxon>Chlorella</taxon>
    </lineage>
</organism>
<dbReference type="AlphaFoldDB" id="Q9LRF7"/>
<dbReference type="EMBL" id="AB036824">
    <property type="protein sequence ID" value="BAA99571.1"/>
    <property type="molecule type" value="mRNA"/>
</dbReference>